<organism evidence="1 2">
    <name type="scientific">Clostridium saccharoperbutylacetonicum N1-4(HMT)</name>
    <dbReference type="NCBI Taxonomy" id="931276"/>
    <lineage>
        <taxon>Bacteria</taxon>
        <taxon>Bacillati</taxon>
        <taxon>Bacillota</taxon>
        <taxon>Clostridia</taxon>
        <taxon>Eubacteriales</taxon>
        <taxon>Clostridiaceae</taxon>
        <taxon>Clostridium</taxon>
    </lineage>
</organism>
<name>M1MCX8_9CLOT</name>
<gene>
    <name evidence="1" type="ORF">Cspa_c04200</name>
</gene>
<dbReference type="KEGG" id="csr:Cspa_c04200"/>
<dbReference type="RefSeq" id="WP_015390564.1">
    <property type="nucleotide sequence ID" value="NC_020291.1"/>
</dbReference>
<accession>M1MCX8</accession>
<protein>
    <submittedName>
        <fullName evidence="1">Uncharacterized protein</fullName>
    </submittedName>
</protein>
<dbReference type="OrthoDB" id="1957791at2"/>
<dbReference type="Proteomes" id="UP000011728">
    <property type="component" value="Chromosome"/>
</dbReference>
<evidence type="ECO:0000313" key="2">
    <source>
        <dbReference type="Proteomes" id="UP000011728"/>
    </source>
</evidence>
<keyword evidence="2" id="KW-1185">Reference proteome</keyword>
<dbReference type="AlphaFoldDB" id="M1MCX8"/>
<sequence>MKIKKISYPTSLEEISDIEDDNIDIFVELDDGMVYTMTVSTPKNYYKYMDREKIDYIPSMPPDIIVRKLTGENIRNALETYVKDDGYWFKLYYLAGSTTDAFDIKLMDKMIQEIKKQNEEIE</sequence>
<proteinExistence type="predicted"/>
<dbReference type="STRING" id="36745.CLSAP_04040"/>
<reference evidence="1 2" key="1">
    <citation type="submission" date="2013-02" db="EMBL/GenBank/DDBJ databases">
        <title>Genome sequence of Clostridium saccharoperbutylacetonicum N1-4(HMT).</title>
        <authorList>
            <person name="Poehlein A."/>
            <person name="Daniel R."/>
        </authorList>
    </citation>
    <scope>NUCLEOTIDE SEQUENCE [LARGE SCALE GENOMIC DNA]</scope>
    <source>
        <strain evidence="2">N1-4(HMT)</strain>
    </source>
</reference>
<dbReference type="eggNOG" id="ENOG5032VPD">
    <property type="taxonomic scope" value="Bacteria"/>
</dbReference>
<dbReference type="PATRIC" id="fig|931276.5.peg.403"/>
<dbReference type="HOGENOM" id="CLU_2104675_0_0_9"/>
<evidence type="ECO:0000313" key="1">
    <source>
        <dbReference type="EMBL" id="AGF54238.1"/>
    </source>
</evidence>
<dbReference type="EMBL" id="CP004121">
    <property type="protein sequence ID" value="AGF54238.1"/>
    <property type="molecule type" value="Genomic_DNA"/>
</dbReference>